<dbReference type="AlphaFoldDB" id="A0AAW9RMF5"/>
<dbReference type="Proteomes" id="UP001378188">
    <property type="component" value="Unassembled WGS sequence"/>
</dbReference>
<evidence type="ECO:0000256" key="1">
    <source>
        <dbReference type="ARBA" id="ARBA00038310"/>
    </source>
</evidence>
<dbReference type="PANTHER" id="PTHR43569">
    <property type="entry name" value="AMIDOHYDROLASE"/>
    <property type="match status" value="1"/>
</dbReference>
<evidence type="ECO:0000313" key="3">
    <source>
        <dbReference type="EMBL" id="MEJ8571493.1"/>
    </source>
</evidence>
<dbReference type="InterPro" id="IPR052350">
    <property type="entry name" value="Metallo-dep_Lactonases"/>
</dbReference>
<keyword evidence="4" id="KW-1185">Reference proteome</keyword>
<sequence>MTRRIIDAHHHIWLQKDLPWLLGPMQPRIFGPYEPIRRDYTIDEYLDDIVGLGVEKSVYVQANWARDRFEDEVAWVSANGDKTGWPHAIVGYADFMVEDVRPQLDRLAKYERMRGVRMQLHWHENEMYRFAERPDICRDPALRRNIARLADYGWSFDLQVFGPQMSDAADLAADIPDVTFILQHAGMLEDLSDRGWEEWRTGMKMLAARPNVVSKLSAFGTFVHRNDPKLISDIMRETVAMFGSRRCMFGSNFPIEKLWTDYGSLLRAHLDAARRLDAGAQDDIFWNTATRIYRLAD</sequence>
<protein>
    <submittedName>
        <fullName evidence="3">Amidohydrolase family protein</fullName>
    </submittedName>
</protein>
<name>A0AAW9RMF5_9HYPH</name>
<evidence type="ECO:0000313" key="4">
    <source>
        <dbReference type="Proteomes" id="UP001378188"/>
    </source>
</evidence>
<feature type="domain" description="Amidohydrolase-related" evidence="2">
    <location>
        <begin position="6"/>
        <end position="295"/>
    </location>
</feature>
<dbReference type="SUPFAM" id="SSF51556">
    <property type="entry name" value="Metallo-dependent hydrolases"/>
    <property type="match status" value="1"/>
</dbReference>
<dbReference type="InterPro" id="IPR006680">
    <property type="entry name" value="Amidohydro-rel"/>
</dbReference>
<comment type="similarity">
    <text evidence="1">Belongs to the metallo-dependent hydrolases superfamily.</text>
</comment>
<dbReference type="InterPro" id="IPR032466">
    <property type="entry name" value="Metal_Hydrolase"/>
</dbReference>
<organism evidence="3 4">
    <name type="scientific">Microbaculum marinum</name>
    <dbReference type="NCBI Taxonomy" id="1764581"/>
    <lineage>
        <taxon>Bacteria</taxon>
        <taxon>Pseudomonadati</taxon>
        <taxon>Pseudomonadota</taxon>
        <taxon>Alphaproteobacteria</taxon>
        <taxon>Hyphomicrobiales</taxon>
        <taxon>Tepidamorphaceae</taxon>
        <taxon>Microbaculum</taxon>
    </lineage>
</organism>
<evidence type="ECO:0000259" key="2">
    <source>
        <dbReference type="Pfam" id="PF04909"/>
    </source>
</evidence>
<dbReference type="RefSeq" id="WP_340329194.1">
    <property type="nucleotide sequence ID" value="NZ_JAZHOF010000003.1"/>
</dbReference>
<reference evidence="3 4" key="1">
    <citation type="submission" date="2024-02" db="EMBL/GenBank/DDBJ databases">
        <title>Genome analysis and characterization of Microbaculum marinisediminis sp. nov., isolated from marine sediment.</title>
        <authorList>
            <person name="Du Z.-J."/>
            <person name="Ye Y.-Q."/>
            <person name="Zhang Z.-R."/>
            <person name="Yuan S.-M."/>
            <person name="Zhang X.-Y."/>
        </authorList>
    </citation>
    <scope>NUCLEOTIDE SEQUENCE [LARGE SCALE GENOMIC DNA]</scope>
    <source>
        <strain evidence="3 4">SDUM1044001</strain>
    </source>
</reference>
<gene>
    <name evidence="3" type="ORF">V3328_08420</name>
</gene>
<dbReference type="Pfam" id="PF04909">
    <property type="entry name" value="Amidohydro_2"/>
    <property type="match status" value="1"/>
</dbReference>
<dbReference type="Gene3D" id="3.20.20.140">
    <property type="entry name" value="Metal-dependent hydrolases"/>
    <property type="match status" value="1"/>
</dbReference>
<dbReference type="EMBL" id="JAZHOF010000003">
    <property type="protein sequence ID" value="MEJ8571493.1"/>
    <property type="molecule type" value="Genomic_DNA"/>
</dbReference>
<dbReference type="PANTHER" id="PTHR43569:SF1">
    <property type="entry name" value="BLL3371 PROTEIN"/>
    <property type="match status" value="1"/>
</dbReference>
<comment type="caution">
    <text evidence="3">The sequence shown here is derived from an EMBL/GenBank/DDBJ whole genome shotgun (WGS) entry which is preliminary data.</text>
</comment>
<dbReference type="GO" id="GO:0016787">
    <property type="term" value="F:hydrolase activity"/>
    <property type="evidence" value="ECO:0007669"/>
    <property type="project" value="InterPro"/>
</dbReference>
<accession>A0AAW9RMF5</accession>
<proteinExistence type="inferred from homology"/>